<dbReference type="PROSITE" id="PS51257">
    <property type="entry name" value="PROKAR_LIPOPROTEIN"/>
    <property type="match status" value="1"/>
</dbReference>
<sequence>MKRNIKKYTLMLSVLALMASCNKDPEEAIERPKIDVEDPTAPKTMEFEASVEGSNTIKVGDTVRFILQGNPDLINFYSGAVGNDYAYKDTERFYDVVANLSFQSGKSPNNNTEINWDCAHLMYSTDFNGDKNSINAYTSVKAATWKNITNRFSLPTIPGDIANYTNSGVSDISDIFKEGKPVYLAWYCTTQASSNRVQFRVVNSSLQGVVEDNPSLSSQLYNQNGFGFQWVLNPAAAEQSGSLPTTTSTQVMWNGVFNNMTGPFKEGYAISDPLALPQFNAGKDKPTVIIAQKGKNEMVYKYVYKKAGNYEVVFIASNTQSNQQPEIIRKLNVSIIP</sequence>
<keyword evidence="4" id="KW-1185">Reference proteome</keyword>
<feature type="domain" description="DUF5017" evidence="2">
    <location>
        <begin position="42"/>
        <end position="202"/>
    </location>
</feature>
<dbReference type="InterPro" id="IPR032185">
    <property type="entry name" value="DUF5017"/>
</dbReference>
<evidence type="ECO:0000313" key="3">
    <source>
        <dbReference type="EMBL" id="MFD1632099.1"/>
    </source>
</evidence>
<proteinExistence type="predicted"/>
<protein>
    <submittedName>
        <fullName evidence="3">DUF5017 domain-containing protein</fullName>
    </submittedName>
</protein>
<keyword evidence="1" id="KW-0732">Signal</keyword>
<evidence type="ECO:0000313" key="4">
    <source>
        <dbReference type="Proteomes" id="UP001597118"/>
    </source>
</evidence>
<dbReference type="Pfam" id="PF16409">
    <property type="entry name" value="DUF5017"/>
    <property type="match status" value="1"/>
</dbReference>
<organism evidence="3 4">
    <name type="scientific">Pseudopedobacter beijingensis</name>
    <dbReference type="NCBI Taxonomy" id="1207056"/>
    <lineage>
        <taxon>Bacteria</taxon>
        <taxon>Pseudomonadati</taxon>
        <taxon>Bacteroidota</taxon>
        <taxon>Sphingobacteriia</taxon>
        <taxon>Sphingobacteriales</taxon>
        <taxon>Sphingobacteriaceae</taxon>
        <taxon>Pseudopedobacter</taxon>
    </lineage>
</organism>
<evidence type="ECO:0000259" key="2">
    <source>
        <dbReference type="Pfam" id="PF16409"/>
    </source>
</evidence>
<evidence type="ECO:0000256" key="1">
    <source>
        <dbReference type="SAM" id="SignalP"/>
    </source>
</evidence>
<gene>
    <name evidence="3" type="ORF">ACFSAH_19670</name>
</gene>
<dbReference type="Proteomes" id="UP001597118">
    <property type="component" value="Unassembled WGS sequence"/>
</dbReference>
<comment type="caution">
    <text evidence="3">The sequence shown here is derived from an EMBL/GenBank/DDBJ whole genome shotgun (WGS) entry which is preliminary data.</text>
</comment>
<feature type="chain" id="PRO_5045143540" evidence="1">
    <location>
        <begin position="20"/>
        <end position="337"/>
    </location>
</feature>
<accession>A0ABW4IIA4</accession>
<name>A0ABW4IIA4_9SPHI</name>
<feature type="signal peptide" evidence="1">
    <location>
        <begin position="1"/>
        <end position="19"/>
    </location>
</feature>
<reference evidence="4" key="1">
    <citation type="journal article" date="2019" name="Int. J. Syst. Evol. Microbiol.">
        <title>The Global Catalogue of Microorganisms (GCM) 10K type strain sequencing project: providing services to taxonomists for standard genome sequencing and annotation.</title>
        <authorList>
            <consortium name="The Broad Institute Genomics Platform"/>
            <consortium name="The Broad Institute Genome Sequencing Center for Infectious Disease"/>
            <person name="Wu L."/>
            <person name="Ma J."/>
        </authorList>
    </citation>
    <scope>NUCLEOTIDE SEQUENCE [LARGE SCALE GENOMIC DNA]</scope>
    <source>
        <strain evidence="4">CCUG 53762</strain>
    </source>
</reference>
<dbReference type="RefSeq" id="WP_379664420.1">
    <property type="nucleotide sequence ID" value="NZ_JBHUDG010000051.1"/>
</dbReference>
<dbReference type="EMBL" id="JBHUDG010000051">
    <property type="protein sequence ID" value="MFD1632099.1"/>
    <property type="molecule type" value="Genomic_DNA"/>
</dbReference>